<reference evidence="2" key="1">
    <citation type="submission" date="2014-03" db="EMBL/GenBank/DDBJ databases">
        <title>The Genome Sequence of Puccinia striiformis f. sp. tritici PST-78.</title>
        <authorList>
            <consortium name="The Broad Institute Genome Sequencing Platform"/>
            <person name="Cuomo C."/>
            <person name="Hulbert S."/>
            <person name="Chen X."/>
            <person name="Walker B."/>
            <person name="Young S.K."/>
            <person name="Zeng Q."/>
            <person name="Gargeya S."/>
            <person name="Fitzgerald M."/>
            <person name="Haas B."/>
            <person name="Abouelleil A."/>
            <person name="Alvarado L."/>
            <person name="Arachchi H.M."/>
            <person name="Berlin A.M."/>
            <person name="Chapman S.B."/>
            <person name="Goldberg J."/>
            <person name="Griggs A."/>
            <person name="Gujja S."/>
            <person name="Hansen M."/>
            <person name="Howarth C."/>
            <person name="Imamovic A."/>
            <person name="Larimer J."/>
            <person name="McCowan C."/>
            <person name="Montmayeur A."/>
            <person name="Murphy C."/>
            <person name="Neiman D."/>
            <person name="Pearson M."/>
            <person name="Priest M."/>
            <person name="Roberts A."/>
            <person name="Saif S."/>
            <person name="Shea T."/>
            <person name="Sisk P."/>
            <person name="Sykes S."/>
            <person name="Wortman J."/>
            <person name="Nusbaum C."/>
            <person name="Birren B."/>
        </authorList>
    </citation>
    <scope>NUCLEOTIDE SEQUENCE [LARGE SCALE GENOMIC DNA]</scope>
    <source>
        <strain evidence="2">race PST-78</strain>
    </source>
</reference>
<evidence type="ECO:0000313" key="2">
    <source>
        <dbReference type="Proteomes" id="UP000054564"/>
    </source>
</evidence>
<dbReference type="Proteomes" id="UP000054564">
    <property type="component" value="Unassembled WGS sequence"/>
</dbReference>
<accession>A0A0L0VWJ3</accession>
<protein>
    <submittedName>
        <fullName evidence="1">Uncharacterized protein</fullName>
    </submittedName>
</protein>
<comment type="caution">
    <text evidence="1">The sequence shown here is derived from an EMBL/GenBank/DDBJ whole genome shotgun (WGS) entry which is preliminary data.</text>
</comment>
<dbReference type="OrthoDB" id="10488554at2759"/>
<gene>
    <name evidence="1" type="ORF">PSTG_03159</name>
</gene>
<dbReference type="EMBL" id="AJIL01000016">
    <property type="protein sequence ID" value="KNF03638.1"/>
    <property type="molecule type" value="Genomic_DNA"/>
</dbReference>
<sequence>MAFGRCNTSFKLFYPKKSPSGKSWKPLNHLEKLAIELNVGSTTFANFHRLIADACYNEKVKKAGVLIMNALASRATKLAWHVWHVPAIAEEFMKKNNYQIKDKESYRHWMDTIVELGKDRIHASLELTMDNPDHVLTKEAAKDATAKRKATGNYSSVEVVTASNFSPLNVLMKKLFELHEPNKNYHTTIPVFHNPTDTD</sequence>
<proteinExistence type="predicted"/>
<keyword evidence="2" id="KW-1185">Reference proteome</keyword>
<organism evidence="1 2">
    <name type="scientific">Puccinia striiformis f. sp. tritici PST-78</name>
    <dbReference type="NCBI Taxonomy" id="1165861"/>
    <lineage>
        <taxon>Eukaryota</taxon>
        <taxon>Fungi</taxon>
        <taxon>Dikarya</taxon>
        <taxon>Basidiomycota</taxon>
        <taxon>Pucciniomycotina</taxon>
        <taxon>Pucciniomycetes</taxon>
        <taxon>Pucciniales</taxon>
        <taxon>Pucciniaceae</taxon>
        <taxon>Puccinia</taxon>
    </lineage>
</organism>
<name>A0A0L0VWJ3_9BASI</name>
<evidence type="ECO:0000313" key="1">
    <source>
        <dbReference type="EMBL" id="KNF03638.1"/>
    </source>
</evidence>
<dbReference type="AlphaFoldDB" id="A0A0L0VWJ3"/>